<dbReference type="eggNOG" id="COG0457">
    <property type="taxonomic scope" value="Bacteria"/>
</dbReference>
<dbReference type="Proteomes" id="UP000030125">
    <property type="component" value="Unassembled WGS sequence"/>
</dbReference>
<dbReference type="Pfam" id="PF13432">
    <property type="entry name" value="TPR_16"/>
    <property type="match status" value="1"/>
</dbReference>
<dbReference type="PANTHER" id="PTHR44858:SF1">
    <property type="entry name" value="UDP-N-ACETYLGLUCOSAMINE--PEPTIDE N-ACETYLGLUCOSAMINYLTRANSFERASE SPINDLY-RELATED"/>
    <property type="match status" value="1"/>
</dbReference>
<proteinExistence type="predicted"/>
<dbReference type="AlphaFoldDB" id="A0A0A2ELL8"/>
<dbReference type="SUPFAM" id="SSF48452">
    <property type="entry name" value="TPR-like"/>
    <property type="match status" value="1"/>
</dbReference>
<protein>
    <submittedName>
        <fullName evidence="5">Uncharacterized protein</fullName>
    </submittedName>
</protein>
<dbReference type="InterPro" id="IPR011990">
    <property type="entry name" value="TPR-like_helical_dom_sf"/>
</dbReference>
<evidence type="ECO:0000313" key="6">
    <source>
        <dbReference type="Proteomes" id="UP000030125"/>
    </source>
</evidence>
<sequence>MLRWVMGCALMACPLLGSAQEAKETEYEAEVVRGYEALDKEQVDSAFVYFSRALALMPKAPTNYMLRSNLAEIHLARRDTTLALKEMHEAISLQPDLIALRERRAEILGKLGRYDEALFDYDRIVEINPKRELSLFNRALLKTEMKLYDAAIKDLETIIEANEKAYLPRIALASAELKKGNPEKAERIYHFLISSFPKIPVAYRERARLYIAQDRKALALKDVREVMKYPERVTYEDYLLRGRIWTMYGEGKEARLDFDKARQMGASEEEVRQARKLK</sequence>
<dbReference type="Pfam" id="PF13181">
    <property type="entry name" value="TPR_8"/>
    <property type="match status" value="2"/>
</dbReference>
<dbReference type="Gene3D" id="1.25.40.10">
    <property type="entry name" value="Tetratricopeptide repeat domain"/>
    <property type="match status" value="1"/>
</dbReference>
<dbReference type="InterPro" id="IPR019734">
    <property type="entry name" value="TPR_rpt"/>
</dbReference>
<evidence type="ECO:0000256" key="1">
    <source>
        <dbReference type="ARBA" id="ARBA00022737"/>
    </source>
</evidence>
<evidence type="ECO:0000313" key="5">
    <source>
        <dbReference type="EMBL" id="KGN78577.1"/>
    </source>
</evidence>
<keyword evidence="1" id="KW-0677">Repeat</keyword>
<evidence type="ECO:0000256" key="4">
    <source>
        <dbReference type="SAM" id="SignalP"/>
    </source>
</evidence>
<feature type="chain" id="PRO_5001998345" evidence="4">
    <location>
        <begin position="20"/>
        <end position="278"/>
    </location>
</feature>
<comment type="caution">
    <text evidence="5">The sequence shown here is derived from an EMBL/GenBank/DDBJ whole genome shotgun (WGS) entry which is preliminary data.</text>
</comment>
<organism evidence="5 6">
    <name type="scientific">Porphyromonas cangingivalis</name>
    <dbReference type="NCBI Taxonomy" id="36874"/>
    <lineage>
        <taxon>Bacteria</taxon>
        <taxon>Pseudomonadati</taxon>
        <taxon>Bacteroidota</taxon>
        <taxon>Bacteroidia</taxon>
        <taxon>Bacteroidales</taxon>
        <taxon>Porphyromonadaceae</taxon>
        <taxon>Porphyromonas</taxon>
    </lineage>
</organism>
<reference evidence="5 6" key="1">
    <citation type="submission" date="2014-08" db="EMBL/GenBank/DDBJ databases">
        <title>Porphyromonas cangingivalis strain:COT-109_OH1386 Genome sequencing.</title>
        <authorList>
            <person name="Wallis C."/>
            <person name="Deusch O."/>
            <person name="O'Flynn C."/>
            <person name="Davis I."/>
            <person name="Jospin G."/>
            <person name="Darling A.E."/>
            <person name="Coil D.A."/>
            <person name="Alexiev A."/>
            <person name="Horsfall A."/>
            <person name="Kirkwood N."/>
            <person name="Harris S."/>
            <person name="Eisen J.A."/>
        </authorList>
    </citation>
    <scope>NUCLEOTIDE SEQUENCE [LARGE SCALE GENOMIC DNA]</scope>
    <source>
        <strain evidence="6">COT-109 OH1386</strain>
    </source>
</reference>
<keyword evidence="6" id="KW-1185">Reference proteome</keyword>
<feature type="signal peptide" evidence="4">
    <location>
        <begin position="1"/>
        <end position="19"/>
    </location>
</feature>
<evidence type="ECO:0000256" key="3">
    <source>
        <dbReference type="PROSITE-ProRule" id="PRU00339"/>
    </source>
</evidence>
<feature type="repeat" description="TPR" evidence="3">
    <location>
        <begin position="98"/>
        <end position="131"/>
    </location>
</feature>
<dbReference type="STRING" id="36874.HQ34_07705"/>
<accession>A0A0A2ELL8</accession>
<dbReference type="InterPro" id="IPR050498">
    <property type="entry name" value="Ycf3"/>
</dbReference>
<dbReference type="PROSITE" id="PS50005">
    <property type="entry name" value="TPR"/>
    <property type="match status" value="1"/>
</dbReference>
<name>A0A0A2ELL8_PORCN</name>
<dbReference type="SMART" id="SM00028">
    <property type="entry name" value="TPR"/>
    <property type="match status" value="7"/>
</dbReference>
<keyword evidence="2 3" id="KW-0802">TPR repeat</keyword>
<keyword evidence="4" id="KW-0732">Signal</keyword>
<gene>
    <name evidence="5" type="ORF">HQ35_10240</name>
</gene>
<dbReference type="PANTHER" id="PTHR44858">
    <property type="entry name" value="TETRATRICOPEPTIDE REPEAT PROTEIN 6"/>
    <property type="match status" value="1"/>
</dbReference>
<dbReference type="EMBL" id="JQJD01000060">
    <property type="protein sequence ID" value="KGN78577.1"/>
    <property type="molecule type" value="Genomic_DNA"/>
</dbReference>
<evidence type="ECO:0000256" key="2">
    <source>
        <dbReference type="ARBA" id="ARBA00022803"/>
    </source>
</evidence>